<sequence>MRIGDDFKYNRKVVISNRRQLFPHKLCVLCKAAGRMFNSHDLIDCRYLSQSDTKALGWSRLVTNDVCEEDEGRLIRRRHT</sequence>
<organism evidence="1 2">
    <name type="scientific">Ridgeia piscesae</name>
    <name type="common">Tubeworm</name>
    <dbReference type="NCBI Taxonomy" id="27915"/>
    <lineage>
        <taxon>Eukaryota</taxon>
        <taxon>Metazoa</taxon>
        <taxon>Spiralia</taxon>
        <taxon>Lophotrochozoa</taxon>
        <taxon>Annelida</taxon>
        <taxon>Polychaeta</taxon>
        <taxon>Sedentaria</taxon>
        <taxon>Canalipalpata</taxon>
        <taxon>Sabellida</taxon>
        <taxon>Siboglinidae</taxon>
        <taxon>Ridgeia</taxon>
    </lineage>
</organism>
<accession>A0AAD9KL34</accession>
<gene>
    <name evidence="1" type="ORF">NP493_884g03002</name>
</gene>
<dbReference type="Proteomes" id="UP001209878">
    <property type="component" value="Unassembled WGS sequence"/>
</dbReference>
<evidence type="ECO:0000313" key="2">
    <source>
        <dbReference type="Proteomes" id="UP001209878"/>
    </source>
</evidence>
<dbReference type="EMBL" id="JAODUO010000884">
    <property type="protein sequence ID" value="KAK2173322.1"/>
    <property type="molecule type" value="Genomic_DNA"/>
</dbReference>
<evidence type="ECO:0000313" key="1">
    <source>
        <dbReference type="EMBL" id="KAK2173322.1"/>
    </source>
</evidence>
<comment type="caution">
    <text evidence="1">The sequence shown here is derived from an EMBL/GenBank/DDBJ whole genome shotgun (WGS) entry which is preliminary data.</text>
</comment>
<reference evidence="1" key="1">
    <citation type="journal article" date="2023" name="Mol. Biol. Evol.">
        <title>Third-Generation Sequencing Reveals the Adaptive Role of the Epigenome in Three Deep-Sea Polychaetes.</title>
        <authorList>
            <person name="Perez M."/>
            <person name="Aroh O."/>
            <person name="Sun Y."/>
            <person name="Lan Y."/>
            <person name="Juniper S.K."/>
            <person name="Young C.R."/>
            <person name="Angers B."/>
            <person name="Qian P.Y."/>
        </authorList>
    </citation>
    <scope>NUCLEOTIDE SEQUENCE</scope>
    <source>
        <strain evidence="1">R07B-5</strain>
    </source>
</reference>
<keyword evidence="2" id="KW-1185">Reference proteome</keyword>
<proteinExistence type="predicted"/>
<protein>
    <submittedName>
        <fullName evidence="1">Uncharacterized protein</fullName>
    </submittedName>
</protein>
<dbReference type="AlphaFoldDB" id="A0AAD9KL34"/>
<name>A0AAD9KL34_RIDPI</name>